<dbReference type="InterPro" id="IPR012934">
    <property type="entry name" value="Znf_AD"/>
</dbReference>
<protein>
    <recommendedName>
        <fullName evidence="3">ZAD domain-containing protein</fullName>
    </recommendedName>
</protein>
<dbReference type="GO" id="GO:0008270">
    <property type="term" value="F:zinc ion binding"/>
    <property type="evidence" value="ECO:0007669"/>
    <property type="project" value="UniProtKB-UniRule"/>
</dbReference>
<organism evidence="4 5">
    <name type="scientific">Helicoverpa armigera</name>
    <name type="common">Cotton bollworm</name>
    <name type="synonym">Heliothis armigera</name>
    <dbReference type="NCBI Taxonomy" id="29058"/>
    <lineage>
        <taxon>Eukaryota</taxon>
        <taxon>Metazoa</taxon>
        <taxon>Ecdysozoa</taxon>
        <taxon>Arthropoda</taxon>
        <taxon>Hexapoda</taxon>
        <taxon>Insecta</taxon>
        <taxon>Pterygota</taxon>
        <taxon>Neoptera</taxon>
        <taxon>Endopterygota</taxon>
        <taxon>Lepidoptera</taxon>
        <taxon>Glossata</taxon>
        <taxon>Ditrysia</taxon>
        <taxon>Noctuoidea</taxon>
        <taxon>Noctuidae</taxon>
        <taxon>Heliothinae</taxon>
        <taxon>Helicoverpa</taxon>
    </lineage>
</organism>
<feature type="binding site" evidence="1">
    <location>
        <position position="11"/>
    </location>
    <ligand>
        <name>Zn(2+)</name>
        <dbReference type="ChEBI" id="CHEBI:29105"/>
    </ligand>
</feature>
<feature type="compositionally biased region" description="Polar residues" evidence="2">
    <location>
        <begin position="138"/>
        <end position="147"/>
    </location>
</feature>
<dbReference type="Pfam" id="PF07776">
    <property type="entry name" value="zf-AD"/>
    <property type="match status" value="1"/>
</dbReference>
<accession>A0A2W1BTI4</accession>
<dbReference type="Proteomes" id="UP000249218">
    <property type="component" value="Unassembled WGS sequence"/>
</dbReference>
<dbReference type="SMART" id="SM00868">
    <property type="entry name" value="zf-AD"/>
    <property type="match status" value="1"/>
</dbReference>
<feature type="binding site" evidence="1">
    <location>
        <position position="55"/>
    </location>
    <ligand>
        <name>Zn(2+)</name>
        <dbReference type="ChEBI" id="CHEBI:29105"/>
    </ligand>
</feature>
<keyword evidence="1" id="KW-0862">Zinc</keyword>
<gene>
    <name evidence="4" type="primary">HaOG203105</name>
    <name evidence="4" type="ORF">B5X24_HaOG203105</name>
</gene>
<feature type="binding site" evidence="1">
    <location>
        <position position="8"/>
    </location>
    <ligand>
        <name>Zn(2+)</name>
        <dbReference type="ChEBI" id="CHEBI:29105"/>
    </ligand>
</feature>
<dbReference type="GO" id="GO:0005634">
    <property type="term" value="C:nucleus"/>
    <property type="evidence" value="ECO:0007669"/>
    <property type="project" value="InterPro"/>
</dbReference>
<dbReference type="EMBL" id="KZ149923">
    <property type="protein sequence ID" value="PZC77661.1"/>
    <property type="molecule type" value="Genomic_DNA"/>
</dbReference>
<dbReference type="OrthoDB" id="9970574at2759"/>
<dbReference type="PROSITE" id="PS51915">
    <property type="entry name" value="ZAD"/>
    <property type="match status" value="1"/>
</dbReference>
<feature type="domain" description="ZAD" evidence="3">
    <location>
        <begin position="6"/>
        <end position="79"/>
    </location>
</feature>
<keyword evidence="1" id="KW-0863">Zinc-finger</keyword>
<evidence type="ECO:0000259" key="3">
    <source>
        <dbReference type="PROSITE" id="PS51915"/>
    </source>
</evidence>
<keyword evidence="1" id="KW-0479">Metal-binding</keyword>
<dbReference type="Gene3D" id="3.40.1800.20">
    <property type="match status" value="1"/>
</dbReference>
<feature type="binding site" evidence="1">
    <location>
        <position position="52"/>
    </location>
    <ligand>
        <name>Zn(2+)</name>
        <dbReference type="ChEBI" id="CHEBI:29105"/>
    </ligand>
</feature>
<feature type="compositionally biased region" description="Polar residues" evidence="2">
    <location>
        <begin position="89"/>
        <end position="118"/>
    </location>
</feature>
<evidence type="ECO:0000313" key="5">
    <source>
        <dbReference type="Proteomes" id="UP000249218"/>
    </source>
</evidence>
<evidence type="ECO:0000256" key="1">
    <source>
        <dbReference type="PROSITE-ProRule" id="PRU01263"/>
    </source>
</evidence>
<evidence type="ECO:0000256" key="2">
    <source>
        <dbReference type="SAM" id="MobiDB-lite"/>
    </source>
</evidence>
<dbReference type="SUPFAM" id="SSF57716">
    <property type="entry name" value="Glucocorticoid receptor-like (DNA-binding domain)"/>
    <property type="match status" value="1"/>
</dbReference>
<name>A0A2W1BTI4_HELAM</name>
<dbReference type="AlphaFoldDB" id="A0A2W1BTI4"/>
<proteinExistence type="predicted"/>
<keyword evidence="5" id="KW-1185">Reference proteome</keyword>
<evidence type="ECO:0000313" key="4">
    <source>
        <dbReference type="EMBL" id="PZC77661.1"/>
    </source>
</evidence>
<sequence>MALKLGKCRLCLKLGDFYSIFTVDNALQLAEMAMECARVKIYDGDGLPDKVCSECIQKLSSAYIFKQQCERADQELRRNYVPPPGFSIRSASPTPPNRQSSDSAFSNHTDTSNLTKAPSATEEKVTPAARSRKRSMDSIGNASTGASSDYRPSGSKRVEELRRSYKRPKKLSGHISQLDSDYDDNSAP</sequence>
<feature type="region of interest" description="Disordered" evidence="2">
    <location>
        <begin position="80"/>
        <end position="188"/>
    </location>
</feature>
<reference evidence="4 5" key="1">
    <citation type="journal article" date="2017" name="BMC Biol.">
        <title>Genomic innovations, transcriptional plasticity and gene loss underlying the evolution and divergence of two highly polyphagous and invasive Helicoverpa pest species.</title>
        <authorList>
            <person name="Pearce S.L."/>
            <person name="Clarke D.F."/>
            <person name="East P.D."/>
            <person name="Elfekih S."/>
            <person name="Gordon K.H."/>
            <person name="Jermiin L.S."/>
            <person name="McGaughran A."/>
            <person name="Oakeshott J.G."/>
            <person name="Papanikolaou A."/>
            <person name="Perera O.P."/>
            <person name="Rane R.V."/>
            <person name="Richards S."/>
            <person name="Tay W.T."/>
            <person name="Walsh T.K."/>
            <person name="Anderson A."/>
            <person name="Anderson C.J."/>
            <person name="Asgari S."/>
            <person name="Board P.G."/>
            <person name="Bretschneider A."/>
            <person name="Campbell P.M."/>
            <person name="Chertemps T."/>
            <person name="Christeller J.T."/>
            <person name="Coppin C.W."/>
            <person name="Downes S.J."/>
            <person name="Duan G."/>
            <person name="Farnsworth C.A."/>
            <person name="Good R.T."/>
            <person name="Han L.B."/>
            <person name="Han Y.C."/>
            <person name="Hatje K."/>
            <person name="Horne I."/>
            <person name="Huang Y.P."/>
            <person name="Hughes D.S."/>
            <person name="Jacquin-Joly E."/>
            <person name="James W."/>
            <person name="Jhangiani S."/>
            <person name="Kollmar M."/>
            <person name="Kuwar S.S."/>
            <person name="Li S."/>
            <person name="Liu N.Y."/>
            <person name="Maibeche M.T."/>
            <person name="Miller J.R."/>
            <person name="Montagne N."/>
            <person name="Perry T."/>
            <person name="Qu J."/>
            <person name="Song S.V."/>
            <person name="Sutton G.G."/>
            <person name="Vogel H."/>
            <person name="Walenz B.P."/>
            <person name="Xu W."/>
            <person name="Zhang H.J."/>
            <person name="Zou Z."/>
            <person name="Batterham P."/>
            <person name="Edwards O.R."/>
            <person name="Feyereisen R."/>
            <person name="Gibbs R.A."/>
            <person name="Heckel D.G."/>
            <person name="McGrath A."/>
            <person name="Robin C."/>
            <person name="Scherer S.E."/>
            <person name="Worley K.C."/>
            <person name="Wu Y.D."/>
        </authorList>
    </citation>
    <scope>NUCLEOTIDE SEQUENCE [LARGE SCALE GENOMIC DNA]</scope>
    <source>
        <strain evidence="4">Harm_GR_Male_#8</strain>
        <tissue evidence="4">Whole organism</tissue>
    </source>
</reference>